<accession>A0A815ICY8</accession>
<dbReference type="EMBL" id="CAJNOQ010015572">
    <property type="protein sequence ID" value="CAF1364134.1"/>
    <property type="molecule type" value="Genomic_DNA"/>
</dbReference>
<sequence>MAVNKLYPKKTVRIVYDVNTKIGTGFSPKDPIPILLKSGLIYEAKCSECGKTYIGKTCRHLKTRVDEHLKAQEKIILSQTKLVPENISKQVTVSKRLVTTISRQGPVTRPQTSKIQRTVVKMDQEDLEDSFSTVANVNATNTATEPQAKSTIAKHYKNTGHVMKNSDFRIILSEQHKYRLLVKESLLIRSEAPVLNGTDRSVPLYVFPDGVEKKKTIGDGRFIPPEKVSYKRIK</sequence>
<evidence type="ECO:0000313" key="2">
    <source>
        <dbReference type="EMBL" id="CAF4244998.1"/>
    </source>
</evidence>
<proteinExistence type="predicted"/>
<dbReference type="Proteomes" id="UP000681722">
    <property type="component" value="Unassembled WGS sequence"/>
</dbReference>
<name>A0A815ICY8_9BILA</name>
<organism evidence="1 3">
    <name type="scientific">Didymodactylos carnosus</name>
    <dbReference type="NCBI Taxonomy" id="1234261"/>
    <lineage>
        <taxon>Eukaryota</taxon>
        <taxon>Metazoa</taxon>
        <taxon>Spiralia</taxon>
        <taxon>Gnathifera</taxon>
        <taxon>Rotifera</taxon>
        <taxon>Eurotatoria</taxon>
        <taxon>Bdelloidea</taxon>
        <taxon>Philodinida</taxon>
        <taxon>Philodinidae</taxon>
        <taxon>Didymodactylos</taxon>
    </lineage>
</organism>
<keyword evidence="3" id="KW-1185">Reference proteome</keyword>
<evidence type="ECO:0000313" key="1">
    <source>
        <dbReference type="EMBL" id="CAF1364134.1"/>
    </source>
</evidence>
<dbReference type="OrthoDB" id="6782675at2759"/>
<protein>
    <submittedName>
        <fullName evidence="1">Uncharacterized protein</fullName>
    </submittedName>
</protein>
<comment type="caution">
    <text evidence="1">The sequence shown here is derived from an EMBL/GenBank/DDBJ whole genome shotgun (WGS) entry which is preliminary data.</text>
</comment>
<dbReference type="Proteomes" id="UP000663829">
    <property type="component" value="Unassembled WGS sequence"/>
</dbReference>
<gene>
    <name evidence="1" type="ORF">GPM918_LOCUS31528</name>
    <name evidence="2" type="ORF">SRO942_LOCUS32177</name>
</gene>
<reference evidence="1" key="1">
    <citation type="submission" date="2021-02" db="EMBL/GenBank/DDBJ databases">
        <authorList>
            <person name="Nowell W R."/>
        </authorList>
    </citation>
    <scope>NUCLEOTIDE SEQUENCE</scope>
</reference>
<dbReference type="AlphaFoldDB" id="A0A815ICY8"/>
<evidence type="ECO:0000313" key="3">
    <source>
        <dbReference type="Proteomes" id="UP000663829"/>
    </source>
</evidence>
<dbReference type="EMBL" id="CAJOBC010071776">
    <property type="protein sequence ID" value="CAF4244998.1"/>
    <property type="molecule type" value="Genomic_DNA"/>
</dbReference>